<dbReference type="Pfam" id="PF06330">
    <property type="entry name" value="TRI5"/>
    <property type="match status" value="1"/>
</dbReference>
<reference evidence="3" key="1">
    <citation type="submission" date="2022-12" db="EMBL/GenBank/DDBJ databases">
        <authorList>
            <person name="Petersen C."/>
        </authorList>
    </citation>
    <scope>NUCLEOTIDE SEQUENCE</scope>
    <source>
        <strain evidence="3">IBT 35675</strain>
    </source>
</reference>
<evidence type="ECO:0000313" key="3">
    <source>
        <dbReference type="EMBL" id="KAJ5350005.1"/>
    </source>
</evidence>
<evidence type="ECO:0000256" key="2">
    <source>
        <dbReference type="ARBA" id="ARBA00023239"/>
    </source>
</evidence>
<gene>
    <name evidence="3" type="ORF">N7541_007732</name>
</gene>
<dbReference type="AlphaFoldDB" id="A0A9W9UNT2"/>
<accession>A0A9W9UNT2</accession>
<name>A0A9W9UNT2_PENBR</name>
<comment type="caution">
    <text evidence="3">The sequence shown here is derived from an EMBL/GenBank/DDBJ whole genome shotgun (WGS) entry which is preliminary data.</text>
</comment>
<dbReference type="EMBL" id="JAPZBR010000006">
    <property type="protein sequence ID" value="KAJ5350005.1"/>
    <property type="molecule type" value="Genomic_DNA"/>
</dbReference>
<evidence type="ECO:0000313" key="4">
    <source>
        <dbReference type="Proteomes" id="UP001148299"/>
    </source>
</evidence>
<proteinExistence type="inferred from homology"/>
<dbReference type="GO" id="GO:0016838">
    <property type="term" value="F:carbon-oxygen lyase activity, acting on phosphates"/>
    <property type="evidence" value="ECO:0007669"/>
    <property type="project" value="InterPro"/>
</dbReference>
<sequence length="292" mass="33102">MTVTHNVTEEFFKLELKDYVTSQDLQEHQLIRIWRLLPACTSAADTWYPHASHQLKRYVALFTTFILYVDDKVEQEPEVMIPDLQELQTIKCDDSVLTLWLELVATETGKFYGPYSTGVITKGFVDFILGNTIEADFAGDMKLPAKFGQRASKFLRDKTGAGEVFAHFIFPGHLVEETGSLLSYAPFILGILYFVDDVNDILSFYKESVVGSEMNTNIMNRARSSCCSPHDVLRQMCGDIAETMDVVSNGLAGKGIAETLWKDFVNGYIMWHICQDRYRLKGIGLVMRFGQD</sequence>
<evidence type="ECO:0000256" key="1">
    <source>
        <dbReference type="ARBA" id="ARBA00007946"/>
    </source>
</evidence>
<comment type="similarity">
    <text evidence="1">Belongs to the trichodiene synthase family.</text>
</comment>
<dbReference type="Gene3D" id="1.10.600.10">
    <property type="entry name" value="Farnesyl Diphosphate Synthase"/>
    <property type="match status" value="1"/>
</dbReference>
<protein>
    <submittedName>
        <fullName evidence="3">Isoprenoid synthase domain-containing protein</fullName>
    </submittedName>
</protein>
<dbReference type="InterPro" id="IPR008949">
    <property type="entry name" value="Isoprenoid_synthase_dom_sf"/>
</dbReference>
<organism evidence="3 4">
    <name type="scientific">Penicillium brevicompactum</name>
    <dbReference type="NCBI Taxonomy" id="5074"/>
    <lineage>
        <taxon>Eukaryota</taxon>
        <taxon>Fungi</taxon>
        <taxon>Dikarya</taxon>
        <taxon>Ascomycota</taxon>
        <taxon>Pezizomycotina</taxon>
        <taxon>Eurotiomycetes</taxon>
        <taxon>Eurotiomycetidae</taxon>
        <taxon>Eurotiales</taxon>
        <taxon>Aspergillaceae</taxon>
        <taxon>Penicillium</taxon>
    </lineage>
</organism>
<keyword evidence="4" id="KW-1185">Reference proteome</keyword>
<dbReference type="InterPro" id="IPR024652">
    <property type="entry name" value="Trichodiene_synth"/>
</dbReference>
<reference evidence="3" key="2">
    <citation type="journal article" date="2023" name="IMA Fungus">
        <title>Comparative genomic study of the Penicillium genus elucidates a diverse pangenome and 15 lateral gene transfer events.</title>
        <authorList>
            <person name="Petersen C."/>
            <person name="Sorensen T."/>
            <person name="Nielsen M.R."/>
            <person name="Sondergaard T.E."/>
            <person name="Sorensen J.L."/>
            <person name="Fitzpatrick D.A."/>
            <person name="Frisvad J.C."/>
            <person name="Nielsen K.L."/>
        </authorList>
    </citation>
    <scope>NUCLEOTIDE SEQUENCE</scope>
    <source>
        <strain evidence="3">IBT 35675</strain>
    </source>
</reference>
<dbReference type="Proteomes" id="UP001148299">
    <property type="component" value="Unassembled WGS sequence"/>
</dbReference>
<keyword evidence="2" id="KW-0456">Lyase</keyword>
<dbReference type="SUPFAM" id="SSF48576">
    <property type="entry name" value="Terpenoid synthases"/>
    <property type="match status" value="1"/>
</dbReference>